<dbReference type="EnsemblFungi" id="PTTG_26989-t43_1">
    <property type="protein sequence ID" value="PTTG_26989-t43_1-p1"/>
    <property type="gene ID" value="PTTG_26989"/>
</dbReference>
<evidence type="ECO:0000313" key="4">
    <source>
        <dbReference type="EnsemblFungi" id="PTTG_26989-t43_1-p1"/>
    </source>
</evidence>
<sequence length="871" mass="98602">MTEIYPFIANIEDVVPEPTTSEVPAPHGTKAHPSAMRMVQRLNGVAPSFPQHPFCFSIPGHSMGDAYDFVEKMQETVRWTRQNGYDNYKAISAAAASSSRKAGRPPEYHFKIFYACPRSGHHEAPLNSRKEASNRKCGCKAKFEISHHLPTSTMRVKWHWKHSHKLNTLEDMQATRLPVSVHQWVVNRVDSGIGWKGIQKLLLAPDLNTLCKTVSAAPEGRRIMYDLVHNLIHTRLIAPARRDPNVFTSLALWQSHLDGLGWYTFSPALVDSNMFLFALQSPWQREMMLAHGTTMLFVDTTHNAVSNHFLSGNRKASLDTVMIRNPVTGKGLPVCWAFTGSLAIEPLEQILRWLRSSSGLVPHAVMSNCALAIKTAVSLCFCDLADGAPRHYWCYFHVMKAMKAKARMYLGQRSAKAISDFQKLMHAKTFPKSRAMIFLSKWREIDEPFAKYVDSQWYTHIKHWSMFYRVTAHQNMHTNNYTEAWHLILKTKFIPPPERRRIDEMIQILCDVVEPHFSHEFYQVDTGFHKQVANLYQQQSKTRAHGYTREHLAVIGAEIHRYTLHFVVSSFSAPGLRFYHVHYEAAVGLSRARLISCSCKHFTQVGSGCLHMYYLAREYRMLVVERAPSSVHTIDPTFIDGDSDIEVVQTTQSGMHKRRISGVFSPREATDSKRSRFAPPPIPTFIASHPNLTACPLEPPTATPSDLTCITNALPIHFNKEFSHPTSPHSKGAASKGLDSAITILKRAIEVMKKKKDRTTMADATPPATMNHYQGVCHALLHMVEERSPGLSQTLQPVFRGIADTSRLSNAEVRALTFQMQESGLAALKKTYALLRVGKHSKAFVANSTELSVGLFKERLRWLVYLRRRGS</sequence>
<keyword evidence="5" id="KW-1185">Reference proteome</keyword>
<reference evidence="4" key="4">
    <citation type="submission" date="2025-05" db="UniProtKB">
        <authorList>
            <consortium name="EnsemblFungi"/>
        </authorList>
    </citation>
    <scope>IDENTIFICATION</scope>
    <source>
        <strain evidence="4">isolate 1-1 / race 1 (BBBD)</strain>
    </source>
</reference>
<evidence type="ECO:0000259" key="2">
    <source>
        <dbReference type="PROSITE" id="PS50966"/>
    </source>
</evidence>
<dbReference type="PANTHER" id="PTHR48159">
    <property type="entry name" value="MULE DOMAIN-CONTAINING PROTEIN"/>
    <property type="match status" value="1"/>
</dbReference>
<feature type="domain" description="SWIM-type" evidence="2">
    <location>
        <begin position="583"/>
        <end position="620"/>
    </location>
</feature>
<proteinExistence type="predicted"/>
<dbReference type="PANTHER" id="PTHR48159:SF1">
    <property type="entry name" value="MEMBRANE-ASSOCIATED GIANT PROTEIN ANTIGEN, PUTATIVE-RELATED"/>
    <property type="match status" value="1"/>
</dbReference>
<keyword evidence="1" id="KW-0479">Metal-binding</keyword>
<dbReference type="OrthoDB" id="2505909at2759"/>
<dbReference type="PROSITE" id="PS50966">
    <property type="entry name" value="ZF_SWIM"/>
    <property type="match status" value="1"/>
</dbReference>
<gene>
    <name evidence="3" type="ORF">PTTG_26989</name>
</gene>
<keyword evidence="1" id="KW-0862">Zinc</keyword>
<dbReference type="AlphaFoldDB" id="A0A180GND6"/>
<reference evidence="3" key="1">
    <citation type="submission" date="2009-11" db="EMBL/GenBank/DDBJ databases">
        <authorList>
            <consortium name="The Broad Institute Genome Sequencing Platform"/>
            <person name="Ward D."/>
            <person name="Feldgarden M."/>
            <person name="Earl A."/>
            <person name="Young S.K."/>
            <person name="Zeng Q."/>
            <person name="Koehrsen M."/>
            <person name="Alvarado L."/>
            <person name="Berlin A."/>
            <person name="Bochicchio J."/>
            <person name="Borenstein D."/>
            <person name="Chapman S.B."/>
            <person name="Chen Z."/>
            <person name="Engels R."/>
            <person name="Freedman E."/>
            <person name="Gellesch M."/>
            <person name="Goldberg J."/>
            <person name="Griggs A."/>
            <person name="Gujja S."/>
            <person name="Heilman E."/>
            <person name="Heiman D."/>
            <person name="Hepburn T."/>
            <person name="Howarth C."/>
            <person name="Jen D."/>
            <person name="Larson L."/>
            <person name="Lewis B."/>
            <person name="Mehta T."/>
            <person name="Park D."/>
            <person name="Pearson M."/>
            <person name="Roberts A."/>
            <person name="Saif S."/>
            <person name="Shea T."/>
            <person name="Shenoy N."/>
            <person name="Sisk P."/>
            <person name="Stolte C."/>
            <person name="Sykes S."/>
            <person name="Thomson T."/>
            <person name="Walk T."/>
            <person name="White J."/>
            <person name="Yandava C."/>
            <person name="Izard J."/>
            <person name="Baranova O.V."/>
            <person name="Blanton J.M."/>
            <person name="Tanner A.C."/>
            <person name="Dewhirst F.E."/>
            <person name="Haas B."/>
            <person name="Nusbaum C."/>
            <person name="Birren B."/>
        </authorList>
    </citation>
    <scope>NUCLEOTIDE SEQUENCE [LARGE SCALE GENOMIC DNA]</scope>
    <source>
        <strain evidence="3">1-1 BBBD Race 1</strain>
    </source>
</reference>
<keyword evidence="1" id="KW-0863">Zinc-finger</keyword>
<dbReference type="InterPro" id="IPR007527">
    <property type="entry name" value="Znf_SWIM"/>
</dbReference>
<protein>
    <submittedName>
        <fullName evidence="4">SWIM-type domain-containing protein</fullName>
    </submittedName>
</protein>
<reference evidence="4 5" key="3">
    <citation type="journal article" date="2017" name="G3 (Bethesda)">
        <title>Comparative analysis highlights variable genome content of wheat rusts and divergence of the mating loci.</title>
        <authorList>
            <person name="Cuomo C.A."/>
            <person name="Bakkeren G."/>
            <person name="Khalil H.B."/>
            <person name="Panwar V."/>
            <person name="Joly D."/>
            <person name="Linning R."/>
            <person name="Sakthikumar S."/>
            <person name="Song X."/>
            <person name="Adiconis X."/>
            <person name="Fan L."/>
            <person name="Goldberg J.M."/>
            <person name="Levin J.Z."/>
            <person name="Young S."/>
            <person name="Zeng Q."/>
            <person name="Anikster Y."/>
            <person name="Bruce M."/>
            <person name="Wang M."/>
            <person name="Yin C."/>
            <person name="McCallum B."/>
            <person name="Szabo L.J."/>
            <person name="Hulbert S."/>
            <person name="Chen X."/>
            <person name="Fellers J.P."/>
        </authorList>
    </citation>
    <scope>NUCLEOTIDE SEQUENCE</scope>
    <source>
        <strain evidence="4">isolate 1-1 / race 1 (BBBD)</strain>
        <strain evidence="5">Isolate 1-1 / race 1 (BBBD)</strain>
    </source>
</reference>
<reference evidence="3" key="2">
    <citation type="submission" date="2016-05" db="EMBL/GenBank/DDBJ databases">
        <title>Comparative analysis highlights variable genome content of wheat rusts and divergence of the mating loci.</title>
        <authorList>
            <person name="Cuomo C.A."/>
            <person name="Bakkeren G."/>
            <person name="Szabo L."/>
            <person name="Khalil H."/>
            <person name="Joly D."/>
            <person name="Goldberg J."/>
            <person name="Young S."/>
            <person name="Zeng Q."/>
            <person name="Fellers J."/>
        </authorList>
    </citation>
    <scope>NUCLEOTIDE SEQUENCE [LARGE SCALE GENOMIC DNA]</scope>
    <source>
        <strain evidence="3">1-1 BBBD Race 1</strain>
    </source>
</reference>
<dbReference type="EMBL" id="ADAS02000040">
    <property type="protein sequence ID" value="OAV94317.1"/>
    <property type="molecule type" value="Genomic_DNA"/>
</dbReference>
<evidence type="ECO:0000313" key="3">
    <source>
        <dbReference type="EMBL" id="OAV94317.1"/>
    </source>
</evidence>
<name>A0A180GND6_PUCT1</name>
<accession>A0A180GND6</accession>
<dbReference type="GO" id="GO:0008270">
    <property type="term" value="F:zinc ion binding"/>
    <property type="evidence" value="ECO:0007669"/>
    <property type="project" value="UniProtKB-KW"/>
</dbReference>
<dbReference type="Proteomes" id="UP000005240">
    <property type="component" value="Unassembled WGS sequence"/>
</dbReference>
<dbReference type="STRING" id="630390.A0A180GND6"/>
<organism evidence="3">
    <name type="scientific">Puccinia triticina (isolate 1-1 / race 1 (BBBD))</name>
    <name type="common">Brown leaf rust fungus</name>
    <dbReference type="NCBI Taxonomy" id="630390"/>
    <lineage>
        <taxon>Eukaryota</taxon>
        <taxon>Fungi</taxon>
        <taxon>Dikarya</taxon>
        <taxon>Basidiomycota</taxon>
        <taxon>Pucciniomycotina</taxon>
        <taxon>Pucciniomycetes</taxon>
        <taxon>Pucciniales</taxon>
        <taxon>Pucciniaceae</taxon>
        <taxon>Puccinia</taxon>
    </lineage>
</organism>
<evidence type="ECO:0000256" key="1">
    <source>
        <dbReference type="PROSITE-ProRule" id="PRU00325"/>
    </source>
</evidence>
<dbReference type="VEuPathDB" id="FungiDB:PTTG_26989"/>
<evidence type="ECO:0000313" key="5">
    <source>
        <dbReference type="Proteomes" id="UP000005240"/>
    </source>
</evidence>